<dbReference type="WBParaSite" id="scf7180000424198.g12578">
    <property type="protein sequence ID" value="scf7180000424198.g12578"/>
    <property type="gene ID" value="scf7180000424198.g12578"/>
</dbReference>
<dbReference type="Pfam" id="PF14473">
    <property type="entry name" value="RD3"/>
    <property type="match status" value="1"/>
</dbReference>
<evidence type="ECO:0000313" key="2">
    <source>
        <dbReference type="WBParaSite" id="scf7180000424198.g12578"/>
    </source>
</evidence>
<evidence type="ECO:0000313" key="1">
    <source>
        <dbReference type="Proteomes" id="UP000887560"/>
    </source>
</evidence>
<name>A0A915PDI1_9BILA</name>
<sequence>MDREPRFLRSARPFVPMAVHPTSSEDDNAMLQMMCDLMLDEIQTQIDRVQKEAEQRRQEELRLTKMPDYTWLIDWRLRAKRPLGYRESTEVEHLAAKIRPGEWRQFLKEWRRRVRYVDSRDEILNVFRQTVEWVISERMENECRIECVNEHEIQGRTITNTRPTTAQPRIPLRKLSVFALTSPPLPGEGTV</sequence>
<dbReference type="PANTHER" id="PTHR28489:SF2">
    <property type="entry name" value="RENTINAL DEGENERATION 3-LIKE"/>
    <property type="match status" value="1"/>
</dbReference>
<dbReference type="PANTHER" id="PTHR28489">
    <property type="entry name" value="RENTINAL DEGENERATION 3-LIKE"/>
    <property type="match status" value="1"/>
</dbReference>
<protein>
    <submittedName>
        <fullName evidence="2">Uncharacterized protein</fullName>
    </submittedName>
</protein>
<dbReference type="AlphaFoldDB" id="A0A915PDI1"/>
<dbReference type="InterPro" id="IPR028092">
    <property type="entry name" value="RD3"/>
</dbReference>
<proteinExistence type="predicted"/>
<organism evidence="1 2">
    <name type="scientific">Meloidogyne floridensis</name>
    <dbReference type="NCBI Taxonomy" id="298350"/>
    <lineage>
        <taxon>Eukaryota</taxon>
        <taxon>Metazoa</taxon>
        <taxon>Ecdysozoa</taxon>
        <taxon>Nematoda</taxon>
        <taxon>Chromadorea</taxon>
        <taxon>Rhabditida</taxon>
        <taxon>Tylenchina</taxon>
        <taxon>Tylenchomorpha</taxon>
        <taxon>Tylenchoidea</taxon>
        <taxon>Meloidogynidae</taxon>
        <taxon>Meloidogyninae</taxon>
        <taxon>Meloidogyne</taxon>
    </lineage>
</organism>
<accession>A0A915PDI1</accession>
<reference evidence="2" key="1">
    <citation type="submission" date="2022-11" db="UniProtKB">
        <authorList>
            <consortium name="WormBaseParasite"/>
        </authorList>
    </citation>
    <scope>IDENTIFICATION</scope>
</reference>
<dbReference type="Proteomes" id="UP000887560">
    <property type="component" value="Unplaced"/>
</dbReference>
<keyword evidence="1" id="KW-1185">Reference proteome</keyword>